<protein>
    <recommendedName>
        <fullName evidence="4 14">Phosphoribosylamine--glycine ligase</fullName>
        <ecNumber evidence="4 14">6.3.4.13</ecNumber>
    </recommendedName>
    <alternativeName>
        <fullName evidence="14">GARS</fullName>
    </alternativeName>
    <alternativeName>
        <fullName evidence="12 14">Glycinamide ribonucleotide synthetase</fullName>
    </alternativeName>
    <alternativeName>
        <fullName evidence="13 14">Phosphoribosylglycinamide synthetase</fullName>
    </alternativeName>
</protein>
<dbReference type="Proteomes" id="UP001273136">
    <property type="component" value="Unassembled WGS sequence"/>
</dbReference>
<dbReference type="PANTHER" id="PTHR43472:SF1">
    <property type="entry name" value="PHOSPHORIBOSYLAMINE--GLYCINE LIGASE, CHLOROPLASTIC"/>
    <property type="match status" value="1"/>
</dbReference>
<dbReference type="Pfam" id="PF02844">
    <property type="entry name" value="GARS_N"/>
    <property type="match status" value="1"/>
</dbReference>
<dbReference type="InterPro" id="IPR016185">
    <property type="entry name" value="PreATP-grasp_dom_sf"/>
</dbReference>
<dbReference type="SMART" id="SM01210">
    <property type="entry name" value="GARS_C"/>
    <property type="match status" value="1"/>
</dbReference>
<feature type="domain" description="ATP-grasp" evidence="16">
    <location>
        <begin position="113"/>
        <end position="318"/>
    </location>
</feature>
<evidence type="ECO:0000256" key="6">
    <source>
        <dbReference type="ARBA" id="ARBA00022741"/>
    </source>
</evidence>
<dbReference type="GO" id="GO:0046872">
    <property type="term" value="F:metal ion binding"/>
    <property type="evidence" value="ECO:0007669"/>
    <property type="project" value="InterPro"/>
</dbReference>
<dbReference type="InterPro" id="IPR020560">
    <property type="entry name" value="PRibGlycinamide_synth_C-dom"/>
</dbReference>
<evidence type="ECO:0000256" key="9">
    <source>
        <dbReference type="ARBA" id="ARBA00022842"/>
    </source>
</evidence>
<dbReference type="InterPro" id="IPR011761">
    <property type="entry name" value="ATP-grasp"/>
</dbReference>
<dbReference type="SUPFAM" id="SSF51246">
    <property type="entry name" value="Rudiment single hybrid motif"/>
    <property type="match status" value="1"/>
</dbReference>
<organism evidence="17 18">
    <name type="scientific">Methanorbis furvi</name>
    <dbReference type="NCBI Taxonomy" id="3028299"/>
    <lineage>
        <taxon>Archaea</taxon>
        <taxon>Methanobacteriati</taxon>
        <taxon>Methanobacteriota</taxon>
        <taxon>Stenosarchaea group</taxon>
        <taxon>Methanomicrobia</taxon>
        <taxon>Methanomicrobiales</taxon>
        <taxon>Methanocorpusculaceae</taxon>
        <taxon>Methanorbis</taxon>
    </lineage>
</organism>
<dbReference type="PROSITE" id="PS00184">
    <property type="entry name" value="GARS"/>
    <property type="match status" value="1"/>
</dbReference>
<dbReference type="NCBIfam" id="TIGR00877">
    <property type="entry name" value="purD"/>
    <property type="match status" value="1"/>
</dbReference>
<name>A0AAE4M9U6_9EURY</name>
<evidence type="ECO:0000256" key="10">
    <source>
        <dbReference type="ARBA" id="ARBA00023211"/>
    </source>
</evidence>
<evidence type="ECO:0000256" key="11">
    <source>
        <dbReference type="ARBA" id="ARBA00038345"/>
    </source>
</evidence>
<keyword evidence="7 14" id="KW-0658">Purine biosynthesis</keyword>
<dbReference type="AlphaFoldDB" id="A0AAE4M9U6"/>
<dbReference type="InterPro" id="IPR020562">
    <property type="entry name" value="PRibGlycinamide_synth_N"/>
</dbReference>
<dbReference type="EMBL" id="JAWDKA010000002">
    <property type="protein sequence ID" value="MDV0441187.1"/>
    <property type="molecule type" value="Genomic_DNA"/>
</dbReference>
<reference evidence="17" key="1">
    <citation type="submission" date="2023-06" db="EMBL/GenBank/DDBJ databases">
        <title>Genome sequence of Methancorpusculaceae sp. Ag1.</title>
        <authorList>
            <person name="Protasov E."/>
            <person name="Platt K."/>
            <person name="Poehlein A."/>
            <person name="Daniel R."/>
            <person name="Brune A."/>
        </authorList>
    </citation>
    <scope>NUCLEOTIDE SEQUENCE</scope>
    <source>
        <strain evidence="17">Ag1</strain>
    </source>
</reference>
<dbReference type="Pfam" id="PF01071">
    <property type="entry name" value="GARS_A"/>
    <property type="match status" value="1"/>
</dbReference>
<evidence type="ECO:0000256" key="13">
    <source>
        <dbReference type="ARBA" id="ARBA00042864"/>
    </source>
</evidence>
<evidence type="ECO:0000256" key="8">
    <source>
        <dbReference type="ARBA" id="ARBA00022840"/>
    </source>
</evidence>
<dbReference type="InterPro" id="IPR013815">
    <property type="entry name" value="ATP_grasp_subdomain_1"/>
</dbReference>
<keyword evidence="5 14" id="KW-0436">Ligase</keyword>
<dbReference type="PANTHER" id="PTHR43472">
    <property type="entry name" value="PHOSPHORIBOSYLAMINE--GLYCINE LIGASE"/>
    <property type="match status" value="1"/>
</dbReference>
<dbReference type="Gene3D" id="3.30.470.20">
    <property type="entry name" value="ATP-grasp fold, B domain"/>
    <property type="match status" value="1"/>
</dbReference>
<keyword evidence="18" id="KW-1185">Reference proteome</keyword>
<dbReference type="Pfam" id="PF02843">
    <property type="entry name" value="GARS_C"/>
    <property type="match status" value="1"/>
</dbReference>
<dbReference type="InterPro" id="IPR011054">
    <property type="entry name" value="Rudment_hybrid_motif"/>
</dbReference>
<dbReference type="GO" id="GO:0009113">
    <property type="term" value="P:purine nucleobase biosynthetic process"/>
    <property type="evidence" value="ECO:0007669"/>
    <property type="project" value="InterPro"/>
</dbReference>
<keyword evidence="6 15" id="KW-0547">Nucleotide-binding</keyword>
<sequence length="434" mass="46549">MDIKMRILVVGGGGREHAIAAALSKNTNTELYCVMAKKNPGIAKLCREVLIHPETDAEAVVAFAKQHNILYAVMGPEAPLASGVSDALTAAGIGCVGPSKNAARIETDKGFCRSLMQKHKIDGCPAYKLCQTPEEAAEYIRAYSGDLAVKPTGLTGGKGVKVMGEQVDREGAVEYAMTLKNQTIILEERLLGEEFTLMAFVDGKTLVPMPLVQDHKRAFDGDKGPNTGGMGSYTLADHKFPFVTDADYAAAFSIMQATVDALAKEGCPYKGVLYGQFMNTATGPKVIEYNARFGDPEAMNVLTLLESDFVTIAEHIIAGTLSAKDVSFAKKATVCKYIVPQDYPENPHAGDKITVGAHENTILYYANVVEENGVLKTQTSRTMAFVGVGSSLADAEAAAEAACRNVSGNVRHRTDIGTEELFAKRISHMKELRG</sequence>
<evidence type="ECO:0000313" key="17">
    <source>
        <dbReference type="EMBL" id="MDV0441187.1"/>
    </source>
</evidence>
<dbReference type="InterPro" id="IPR020561">
    <property type="entry name" value="PRibGlycinamid_synth_ATP-grasp"/>
</dbReference>
<dbReference type="GO" id="GO:0004637">
    <property type="term" value="F:phosphoribosylamine-glycine ligase activity"/>
    <property type="evidence" value="ECO:0007669"/>
    <property type="project" value="UniProtKB-UniRule"/>
</dbReference>
<evidence type="ECO:0000256" key="3">
    <source>
        <dbReference type="ARBA" id="ARBA00005174"/>
    </source>
</evidence>
<dbReference type="SMART" id="SM01209">
    <property type="entry name" value="GARS_A"/>
    <property type="match status" value="1"/>
</dbReference>
<evidence type="ECO:0000256" key="14">
    <source>
        <dbReference type="HAMAP-Rule" id="MF_00138"/>
    </source>
</evidence>
<evidence type="ECO:0000256" key="4">
    <source>
        <dbReference type="ARBA" id="ARBA00013255"/>
    </source>
</evidence>
<comment type="pathway">
    <text evidence="3 14">Purine metabolism; IMP biosynthesis via de novo pathway; N(1)-(5-phospho-D-ribosyl)glycinamide from 5-phospho-alpha-D-ribose 1-diphosphate: step 2/2.</text>
</comment>
<comment type="catalytic activity">
    <reaction evidence="14">
        <text>5-phospho-beta-D-ribosylamine + glycine + ATP = N(1)-(5-phospho-beta-D-ribosyl)glycinamide + ADP + phosphate + H(+)</text>
        <dbReference type="Rhea" id="RHEA:17453"/>
        <dbReference type="ChEBI" id="CHEBI:15378"/>
        <dbReference type="ChEBI" id="CHEBI:30616"/>
        <dbReference type="ChEBI" id="CHEBI:43474"/>
        <dbReference type="ChEBI" id="CHEBI:57305"/>
        <dbReference type="ChEBI" id="CHEBI:58681"/>
        <dbReference type="ChEBI" id="CHEBI:143788"/>
        <dbReference type="ChEBI" id="CHEBI:456216"/>
        <dbReference type="EC" id="6.3.4.13"/>
    </reaction>
</comment>
<dbReference type="GO" id="GO:0005524">
    <property type="term" value="F:ATP binding"/>
    <property type="evidence" value="ECO:0007669"/>
    <property type="project" value="UniProtKB-UniRule"/>
</dbReference>
<evidence type="ECO:0000256" key="2">
    <source>
        <dbReference type="ARBA" id="ARBA00001946"/>
    </source>
</evidence>
<comment type="caution">
    <text evidence="17">The sequence shown here is derived from an EMBL/GenBank/DDBJ whole genome shotgun (WGS) entry which is preliminary data.</text>
</comment>
<evidence type="ECO:0000259" key="16">
    <source>
        <dbReference type="PROSITE" id="PS50975"/>
    </source>
</evidence>
<accession>A0AAE4M9U6</accession>
<comment type="cofactor">
    <cofactor evidence="2">
        <name>Mg(2+)</name>
        <dbReference type="ChEBI" id="CHEBI:18420"/>
    </cofactor>
</comment>
<proteinExistence type="inferred from homology"/>
<dbReference type="PROSITE" id="PS50975">
    <property type="entry name" value="ATP_GRASP"/>
    <property type="match status" value="1"/>
</dbReference>
<evidence type="ECO:0000256" key="12">
    <source>
        <dbReference type="ARBA" id="ARBA00042242"/>
    </source>
</evidence>
<dbReference type="Gene3D" id="3.30.1490.20">
    <property type="entry name" value="ATP-grasp fold, A domain"/>
    <property type="match status" value="1"/>
</dbReference>
<evidence type="ECO:0000256" key="1">
    <source>
        <dbReference type="ARBA" id="ARBA00001936"/>
    </source>
</evidence>
<evidence type="ECO:0000256" key="15">
    <source>
        <dbReference type="PROSITE-ProRule" id="PRU00409"/>
    </source>
</evidence>
<dbReference type="HAMAP" id="MF_00138">
    <property type="entry name" value="GARS"/>
    <property type="match status" value="1"/>
</dbReference>
<dbReference type="GO" id="GO:0006189">
    <property type="term" value="P:'de novo' IMP biosynthetic process"/>
    <property type="evidence" value="ECO:0007669"/>
    <property type="project" value="UniProtKB-UniRule"/>
</dbReference>
<dbReference type="SUPFAM" id="SSF52440">
    <property type="entry name" value="PreATP-grasp domain"/>
    <property type="match status" value="1"/>
</dbReference>
<gene>
    <name evidence="14 17" type="primary">purD</name>
    <name evidence="17" type="ORF">McpAg1_03670</name>
</gene>
<dbReference type="Gene3D" id="3.40.50.20">
    <property type="match status" value="1"/>
</dbReference>
<dbReference type="EC" id="6.3.4.13" evidence="4 14"/>
<comment type="cofactor">
    <cofactor evidence="1">
        <name>Mn(2+)</name>
        <dbReference type="ChEBI" id="CHEBI:29035"/>
    </cofactor>
</comment>
<keyword evidence="8 15" id="KW-0067">ATP-binding</keyword>
<dbReference type="InterPro" id="IPR000115">
    <property type="entry name" value="PRibGlycinamide_synth"/>
</dbReference>
<evidence type="ECO:0000256" key="7">
    <source>
        <dbReference type="ARBA" id="ARBA00022755"/>
    </source>
</evidence>
<dbReference type="SUPFAM" id="SSF56059">
    <property type="entry name" value="Glutathione synthetase ATP-binding domain-like"/>
    <property type="match status" value="1"/>
</dbReference>
<comment type="similarity">
    <text evidence="11 14">Belongs to the GARS family.</text>
</comment>
<dbReference type="InterPro" id="IPR037123">
    <property type="entry name" value="PRibGlycinamide_synth_C_sf"/>
</dbReference>
<dbReference type="Gene3D" id="3.90.600.10">
    <property type="entry name" value="Phosphoribosylglycinamide synthetase, C-terminal domain"/>
    <property type="match status" value="1"/>
</dbReference>
<evidence type="ECO:0000256" key="5">
    <source>
        <dbReference type="ARBA" id="ARBA00022598"/>
    </source>
</evidence>
<keyword evidence="10" id="KW-0464">Manganese</keyword>
<evidence type="ECO:0000313" key="18">
    <source>
        <dbReference type="Proteomes" id="UP001273136"/>
    </source>
</evidence>
<keyword evidence="9" id="KW-0460">Magnesium</keyword>
<dbReference type="InterPro" id="IPR020559">
    <property type="entry name" value="PRibGlycinamide_synth_CS"/>
</dbReference>